<evidence type="ECO:0000256" key="1">
    <source>
        <dbReference type="SAM" id="MobiDB-lite"/>
    </source>
</evidence>
<evidence type="ECO:0000313" key="4">
    <source>
        <dbReference type="Proteomes" id="UP000002624"/>
    </source>
</evidence>
<accession>C6H945</accession>
<dbReference type="HOGENOM" id="CLU_1969927_0_0_1"/>
<evidence type="ECO:0000259" key="2">
    <source>
        <dbReference type="Pfam" id="PF14632"/>
    </source>
</evidence>
<reference evidence="4" key="1">
    <citation type="submission" date="2009-05" db="EMBL/GenBank/DDBJ databases">
        <title>The genome sequence of Ajellomyces capsulatus strain H143.</title>
        <authorList>
            <person name="Champion M."/>
            <person name="Cuomo C.A."/>
            <person name="Ma L.-J."/>
            <person name="Henn M.R."/>
            <person name="Sil A."/>
            <person name="Goldman B."/>
            <person name="Young S.K."/>
            <person name="Kodira C.D."/>
            <person name="Zeng Q."/>
            <person name="Koehrsen M."/>
            <person name="Alvarado L."/>
            <person name="Berlin A.M."/>
            <person name="Borenstein D."/>
            <person name="Chen Z."/>
            <person name="Engels R."/>
            <person name="Freedman E."/>
            <person name="Gellesch M."/>
            <person name="Goldberg J."/>
            <person name="Griggs A."/>
            <person name="Gujja S."/>
            <person name="Heiman D.I."/>
            <person name="Hepburn T.A."/>
            <person name="Howarth C."/>
            <person name="Jen D."/>
            <person name="Larson L."/>
            <person name="Lewis B."/>
            <person name="Mehta T."/>
            <person name="Park D."/>
            <person name="Pearson M."/>
            <person name="Roberts A."/>
            <person name="Saif S."/>
            <person name="Shea T.D."/>
            <person name="Shenoy N."/>
            <person name="Sisk P."/>
            <person name="Stolte C."/>
            <person name="Sykes S."/>
            <person name="Walk T."/>
            <person name="White J."/>
            <person name="Yandava C."/>
            <person name="Klein B."/>
            <person name="McEwen J.G."/>
            <person name="Puccia R."/>
            <person name="Goldman G.H."/>
            <person name="Felipe M.S."/>
            <person name="Nino-Vega G."/>
            <person name="San-Blas G."/>
            <person name="Taylor J.W."/>
            <person name="Mendoza L."/>
            <person name="Galagan J.E."/>
            <person name="Nusbaum C."/>
            <person name="Birren B.W."/>
        </authorList>
    </citation>
    <scope>NUCLEOTIDE SEQUENCE [LARGE SCALE GENOMIC DNA]</scope>
    <source>
        <strain evidence="4">H143</strain>
    </source>
</reference>
<feature type="compositionally biased region" description="Basic and acidic residues" evidence="1">
    <location>
        <begin position="31"/>
        <end position="43"/>
    </location>
</feature>
<evidence type="ECO:0000313" key="3">
    <source>
        <dbReference type="EMBL" id="EER42828.1"/>
    </source>
</evidence>
<feature type="compositionally biased region" description="Acidic residues" evidence="1">
    <location>
        <begin position="65"/>
        <end position="74"/>
    </location>
</feature>
<sequence length="127" mass="15083">MTSRDLLDNEALLDDEEDDQSYDGEGADGAPGEHEHANGRFEDSSEEDEEDDDEEAERAVREGFIVDEDEEIEEREERRRERKRRRQVEREREDEDLDEEDIYLIGENNPELQRALPSEVWPRYTQP</sequence>
<feature type="compositionally biased region" description="Acidic residues" evidence="1">
    <location>
        <begin position="44"/>
        <end position="56"/>
    </location>
</feature>
<dbReference type="STRING" id="544712.C6H945"/>
<feature type="domain" description="Spt6 acidic N-terminal" evidence="2">
    <location>
        <begin position="43"/>
        <end position="114"/>
    </location>
</feature>
<dbReference type="Proteomes" id="UP000002624">
    <property type="component" value="Unassembled WGS sequence"/>
</dbReference>
<name>C6H945_AJECH</name>
<feature type="region of interest" description="Disordered" evidence="1">
    <location>
        <begin position="1"/>
        <end position="110"/>
    </location>
</feature>
<organism evidence="3 4">
    <name type="scientific">Ajellomyces capsulatus (strain H143)</name>
    <name type="common">Darling's disease fungus</name>
    <name type="synonym">Histoplasma capsulatum</name>
    <dbReference type="NCBI Taxonomy" id="544712"/>
    <lineage>
        <taxon>Eukaryota</taxon>
        <taxon>Fungi</taxon>
        <taxon>Dikarya</taxon>
        <taxon>Ascomycota</taxon>
        <taxon>Pezizomycotina</taxon>
        <taxon>Eurotiomycetes</taxon>
        <taxon>Eurotiomycetidae</taxon>
        <taxon>Onygenales</taxon>
        <taxon>Ajellomycetaceae</taxon>
        <taxon>Histoplasma</taxon>
    </lineage>
</organism>
<dbReference type="InterPro" id="IPR028083">
    <property type="entry name" value="Spt6_acidic_N_dom"/>
</dbReference>
<protein>
    <recommendedName>
        <fullName evidence="2">Spt6 acidic N-terminal domain-containing protein</fullName>
    </recommendedName>
</protein>
<proteinExistence type="predicted"/>
<gene>
    <name evidence="3" type="ORF">HCDG_02726</name>
</gene>
<dbReference type="Pfam" id="PF14632">
    <property type="entry name" value="SPT6_acidic"/>
    <property type="match status" value="1"/>
</dbReference>
<feature type="compositionally biased region" description="Acidic residues" evidence="1">
    <location>
        <begin position="11"/>
        <end position="26"/>
    </location>
</feature>
<dbReference type="VEuPathDB" id="FungiDB:HCDG_02726"/>
<dbReference type="EMBL" id="GG692421">
    <property type="protein sequence ID" value="EER42828.1"/>
    <property type="molecule type" value="Genomic_DNA"/>
</dbReference>
<feature type="compositionally biased region" description="Acidic residues" evidence="1">
    <location>
        <begin position="92"/>
        <end position="102"/>
    </location>
</feature>
<dbReference type="AlphaFoldDB" id="C6H945"/>